<comment type="caution">
    <text evidence="6">The sequence shown here is derived from an EMBL/GenBank/DDBJ whole genome shotgun (WGS) entry which is preliminary data.</text>
</comment>
<evidence type="ECO:0000313" key="9">
    <source>
        <dbReference type="Proteomes" id="UP000659061"/>
    </source>
</evidence>
<reference evidence="7 8" key="1">
    <citation type="submission" date="2020-07" db="EMBL/GenBank/DDBJ databases">
        <title>Sequencing the genomes of 1000 actinobacteria strains.</title>
        <authorList>
            <person name="Klenk H.-P."/>
        </authorList>
    </citation>
    <scope>NUCLEOTIDE SEQUENCE [LARGE SCALE GENOMIC DNA]</scope>
    <source>
        <strain evidence="7 8">DSM 19087</strain>
    </source>
</reference>
<dbReference type="Proteomes" id="UP000659061">
    <property type="component" value="Unassembled WGS sequence"/>
</dbReference>
<keyword evidence="8" id="KW-1185">Reference proteome</keyword>
<organism evidence="6 9">
    <name type="scientific">Aeromicrobium tamlense</name>
    <dbReference type="NCBI Taxonomy" id="375541"/>
    <lineage>
        <taxon>Bacteria</taxon>
        <taxon>Bacillati</taxon>
        <taxon>Actinomycetota</taxon>
        <taxon>Actinomycetes</taxon>
        <taxon>Propionibacteriales</taxon>
        <taxon>Nocardioidaceae</taxon>
        <taxon>Aeromicrobium</taxon>
    </lineage>
</organism>
<name>A0A8I0FSL6_9ACTN</name>
<dbReference type="InterPro" id="IPR023772">
    <property type="entry name" value="DNA-bd_HTH_TetR-type_CS"/>
</dbReference>
<evidence type="ECO:0000256" key="1">
    <source>
        <dbReference type="ARBA" id="ARBA00023015"/>
    </source>
</evidence>
<dbReference type="InterPro" id="IPR009057">
    <property type="entry name" value="Homeodomain-like_sf"/>
</dbReference>
<dbReference type="SUPFAM" id="SSF46689">
    <property type="entry name" value="Homeodomain-like"/>
    <property type="match status" value="1"/>
</dbReference>
<keyword evidence="2 4" id="KW-0238">DNA-binding</keyword>
<dbReference type="InterPro" id="IPR050109">
    <property type="entry name" value="HTH-type_TetR-like_transc_reg"/>
</dbReference>
<dbReference type="InterPro" id="IPR036271">
    <property type="entry name" value="Tet_transcr_reg_TetR-rel_C_sf"/>
</dbReference>
<dbReference type="EMBL" id="JACWMT010000001">
    <property type="protein sequence ID" value="MBD1269207.1"/>
    <property type="molecule type" value="Genomic_DNA"/>
</dbReference>
<dbReference type="PROSITE" id="PS50977">
    <property type="entry name" value="HTH_TETR_2"/>
    <property type="match status" value="1"/>
</dbReference>
<accession>A0A8I0FSL6</accession>
<dbReference type="PRINTS" id="PR00455">
    <property type="entry name" value="HTHTETR"/>
</dbReference>
<dbReference type="AlphaFoldDB" id="A0A8I0FSL6"/>
<proteinExistence type="predicted"/>
<dbReference type="RefSeq" id="WP_179422901.1">
    <property type="nucleotide sequence ID" value="NZ_BAAAMP010000002.1"/>
</dbReference>
<evidence type="ECO:0000256" key="2">
    <source>
        <dbReference type="ARBA" id="ARBA00023125"/>
    </source>
</evidence>
<dbReference type="PANTHER" id="PTHR30055:SF234">
    <property type="entry name" value="HTH-TYPE TRANSCRIPTIONAL REGULATOR BETI"/>
    <property type="match status" value="1"/>
</dbReference>
<dbReference type="EMBL" id="JACBZN010000001">
    <property type="protein sequence ID" value="NYI36884.1"/>
    <property type="molecule type" value="Genomic_DNA"/>
</dbReference>
<dbReference type="SUPFAM" id="SSF48498">
    <property type="entry name" value="Tetracyclin repressor-like, C-terminal domain"/>
    <property type="match status" value="1"/>
</dbReference>
<evidence type="ECO:0000256" key="4">
    <source>
        <dbReference type="PROSITE-ProRule" id="PRU00335"/>
    </source>
</evidence>
<evidence type="ECO:0000313" key="6">
    <source>
        <dbReference type="EMBL" id="MBD1269207.1"/>
    </source>
</evidence>
<dbReference type="Proteomes" id="UP000587211">
    <property type="component" value="Unassembled WGS sequence"/>
</dbReference>
<evidence type="ECO:0000256" key="3">
    <source>
        <dbReference type="ARBA" id="ARBA00023163"/>
    </source>
</evidence>
<dbReference type="Gene3D" id="1.10.357.10">
    <property type="entry name" value="Tetracycline Repressor, domain 2"/>
    <property type="match status" value="1"/>
</dbReference>
<feature type="DNA-binding region" description="H-T-H motif" evidence="4">
    <location>
        <begin position="48"/>
        <end position="67"/>
    </location>
</feature>
<dbReference type="InterPro" id="IPR041490">
    <property type="entry name" value="KstR2_TetR_C"/>
</dbReference>
<dbReference type="GO" id="GO:0003700">
    <property type="term" value="F:DNA-binding transcription factor activity"/>
    <property type="evidence" value="ECO:0007669"/>
    <property type="project" value="TreeGrafter"/>
</dbReference>
<dbReference type="PROSITE" id="PS01081">
    <property type="entry name" value="HTH_TETR_1"/>
    <property type="match status" value="1"/>
</dbReference>
<dbReference type="Pfam" id="PF00440">
    <property type="entry name" value="TetR_N"/>
    <property type="match status" value="1"/>
</dbReference>
<dbReference type="PANTHER" id="PTHR30055">
    <property type="entry name" value="HTH-TYPE TRANSCRIPTIONAL REGULATOR RUTR"/>
    <property type="match status" value="1"/>
</dbReference>
<sequence>MTTRATGDPTHDAMRVAGFWQPRAQGATHRILVGACLSFHELGYHGASTRAIAQRAQLSPGTIYTHFANKEDLFFRIVLDSHAASLESLTQAVALGSDPAERLRLFMAAYASWHAEWSVIARPVHHDLQVLTDDHFQKVVDVRRATIAVLDEILEAGIEQGVFSIADLPGTRRLLMSACIDVCRWYVEGGERSPSSIGLQYSALALKFVGS</sequence>
<dbReference type="InterPro" id="IPR001647">
    <property type="entry name" value="HTH_TetR"/>
</dbReference>
<protein>
    <submittedName>
        <fullName evidence="6 7">AcrR family transcriptional regulator</fullName>
    </submittedName>
</protein>
<dbReference type="GO" id="GO:0000976">
    <property type="term" value="F:transcription cis-regulatory region binding"/>
    <property type="evidence" value="ECO:0007669"/>
    <property type="project" value="TreeGrafter"/>
</dbReference>
<evidence type="ECO:0000313" key="7">
    <source>
        <dbReference type="EMBL" id="NYI36884.1"/>
    </source>
</evidence>
<reference evidence="6" key="2">
    <citation type="submission" date="2020-09" db="EMBL/GenBank/DDBJ databases">
        <title>Novel species in genus Aeromicrobium.</title>
        <authorList>
            <person name="Zhang G."/>
        </authorList>
    </citation>
    <scope>NUCLEOTIDE SEQUENCE</scope>
    <source>
        <strain evidence="6">SSW1-57</strain>
    </source>
</reference>
<keyword evidence="1" id="KW-0805">Transcription regulation</keyword>
<evidence type="ECO:0000313" key="8">
    <source>
        <dbReference type="Proteomes" id="UP000587211"/>
    </source>
</evidence>
<gene>
    <name evidence="7" type="ORF">BJ975_000259</name>
    <name evidence="6" type="ORF">IDH50_03080</name>
</gene>
<dbReference type="Pfam" id="PF17932">
    <property type="entry name" value="TetR_C_24"/>
    <property type="match status" value="1"/>
</dbReference>
<keyword evidence="3" id="KW-0804">Transcription</keyword>
<feature type="domain" description="HTH tetR-type" evidence="5">
    <location>
        <begin position="25"/>
        <end position="85"/>
    </location>
</feature>
<evidence type="ECO:0000259" key="5">
    <source>
        <dbReference type="PROSITE" id="PS50977"/>
    </source>
</evidence>